<dbReference type="Proteomes" id="UP000018780">
    <property type="component" value="Chromosome"/>
</dbReference>
<protein>
    <recommendedName>
        <fullName evidence="3">Transcription elongation factor GreA/GreB C-terminal domain-containing protein</fullName>
    </recommendedName>
</protein>
<dbReference type="KEGG" id="lmd:METH_01505"/>
<dbReference type="HOGENOM" id="CLU_2330296_0_0_5"/>
<evidence type="ECO:0000313" key="1">
    <source>
        <dbReference type="EMBL" id="AHC99559.1"/>
    </source>
</evidence>
<dbReference type="EMBL" id="CP006773">
    <property type="protein sequence ID" value="AHC99559.1"/>
    <property type="molecule type" value="Genomic_DNA"/>
</dbReference>
<evidence type="ECO:0008006" key="3">
    <source>
        <dbReference type="Google" id="ProtNLM"/>
    </source>
</evidence>
<dbReference type="AlphaFoldDB" id="V9VQF0"/>
<sequence>MLSYVLANKLMNARLIAEVHCSDLAVGGSHVTYAVDGEAPQTGLLLHRAGPEPIRGVIPVASLLGATLIGMRVGQRAPLLCENGSISKLIVSGVELSI</sequence>
<proteinExistence type="predicted"/>
<organism evidence="1 2">
    <name type="scientific">Leisingera methylohalidivorans DSM 14336</name>
    <dbReference type="NCBI Taxonomy" id="999552"/>
    <lineage>
        <taxon>Bacteria</taxon>
        <taxon>Pseudomonadati</taxon>
        <taxon>Pseudomonadota</taxon>
        <taxon>Alphaproteobacteria</taxon>
        <taxon>Rhodobacterales</taxon>
        <taxon>Roseobacteraceae</taxon>
        <taxon>Leisingera</taxon>
    </lineage>
</organism>
<keyword evidence="2" id="KW-1185">Reference proteome</keyword>
<evidence type="ECO:0000313" key="2">
    <source>
        <dbReference type="Proteomes" id="UP000018780"/>
    </source>
</evidence>
<gene>
    <name evidence="1" type="ORF">METH_01505</name>
</gene>
<dbReference type="PATRIC" id="fig|999552.6.peg.298"/>
<dbReference type="STRING" id="999552.METH_01505"/>
<name>V9VQF0_9RHOB</name>
<accession>V9VQF0</accession>
<reference evidence="1 2" key="1">
    <citation type="submission" date="2013-09" db="EMBL/GenBank/DDBJ databases">
        <authorList>
            <consortium name="DOE Joint Genome Institute"/>
            <person name="Klenk H.-P."/>
            <person name="Huntemann M."/>
            <person name="Han J."/>
            <person name="Chen A."/>
            <person name="Kyrpides N."/>
            <person name="Mavromatis K."/>
            <person name="Markowitz V."/>
            <person name="Palaniappan K."/>
            <person name="Ivanova N."/>
            <person name="Schaumberg A."/>
            <person name="Pati A."/>
            <person name="Liolios K."/>
            <person name="Nordberg H.P."/>
            <person name="Cantor M.N."/>
            <person name="Hua S.X."/>
            <person name="Woyke T."/>
        </authorList>
    </citation>
    <scope>NUCLEOTIDE SEQUENCE [LARGE SCALE GENOMIC DNA]</scope>
    <source>
        <strain evidence="1 2">DSM 14336</strain>
    </source>
</reference>